<feature type="domain" description="HTH marR-type" evidence="4">
    <location>
        <begin position="122"/>
        <end position="254"/>
    </location>
</feature>
<dbReference type="PRINTS" id="PR00598">
    <property type="entry name" value="HTHMARR"/>
</dbReference>
<dbReference type="KEGG" id="xcv:XCV1704"/>
<dbReference type="eggNOG" id="COG1846">
    <property type="taxonomic scope" value="Bacteria"/>
</dbReference>
<dbReference type="Pfam" id="PF01047">
    <property type="entry name" value="MarR"/>
    <property type="match status" value="1"/>
</dbReference>
<dbReference type="STRING" id="456327.BJD11_14055"/>
<keyword evidence="3" id="KW-0804">Transcription</keyword>
<dbReference type="GO" id="GO:0003700">
    <property type="term" value="F:DNA-binding transcription factor activity"/>
    <property type="evidence" value="ECO:0007669"/>
    <property type="project" value="InterPro"/>
</dbReference>
<reference evidence="5 6" key="1">
    <citation type="journal article" date="2005" name="J. Bacteriol.">
        <title>Insights into genome plasticity and pathogenicity of the plant pathogenic Bacterium Xanthomonas campestris pv. vesicatoria revealed by the complete genome sequence.</title>
        <authorList>
            <person name="Thieme F."/>
            <person name="Koebnik R."/>
            <person name="Bekel T."/>
            <person name="Berger C."/>
            <person name="Boch J."/>
            <person name="Buettner D."/>
            <person name="Caldana C."/>
            <person name="Gaigalat L."/>
            <person name="Goesmann A."/>
            <person name="Kay S."/>
            <person name="Kirchner O."/>
            <person name="Lanz C."/>
            <person name="Linke B."/>
            <person name="McHardy A.C."/>
            <person name="Meyer F."/>
            <person name="Mittenhuber G."/>
            <person name="Nies D.H."/>
            <person name="Niesbach-Kloesgen U."/>
            <person name="Patschkowski T."/>
            <person name="Rueckert C."/>
            <person name="Rupp O."/>
            <person name="Schneicker S."/>
            <person name="Schuster S.C."/>
            <person name="Vorhoelter F.J."/>
            <person name="Weber E."/>
            <person name="Puehler A."/>
            <person name="Bonas U."/>
            <person name="Bartels D."/>
            <person name="Kaiser O."/>
        </authorList>
    </citation>
    <scope>NUCLEOTIDE SEQUENCE [LARGE SCALE GENOMIC DNA]</scope>
    <source>
        <strain evidence="5 6">85-10</strain>
    </source>
</reference>
<evidence type="ECO:0000256" key="1">
    <source>
        <dbReference type="ARBA" id="ARBA00023015"/>
    </source>
</evidence>
<dbReference type="HOGENOM" id="CLU_1057487_0_0_6"/>
<dbReference type="SMART" id="SM00347">
    <property type="entry name" value="HTH_MARR"/>
    <property type="match status" value="1"/>
</dbReference>
<dbReference type="AlphaFoldDB" id="Q3BUX8"/>
<organism evidence="6">
    <name type="scientific">Xanthomonas euvesicatoria pv. vesicatoria (strain 85-10)</name>
    <name type="common">Xanthomonas campestris pv. vesicatoria</name>
    <dbReference type="NCBI Taxonomy" id="316273"/>
    <lineage>
        <taxon>Bacteria</taxon>
        <taxon>Pseudomonadati</taxon>
        <taxon>Pseudomonadota</taxon>
        <taxon>Gammaproteobacteria</taxon>
        <taxon>Lysobacterales</taxon>
        <taxon>Lysobacteraceae</taxon>
        <taxon>Xanthomonas</taxon>
    </lineage>
</organism>
<keyword evidence="1" id="KW-0805">Transcription regulation</keyword>
<dbReference type="EMBL" id="AM039952">
    <property type="protein sequence ID" value="CAJ23381.1"/>
    <property type="molecule type" value="Genomic_DNA"/>
</dbReference>
<dbReference type="GO" id="GO:0003677">
    <property type="term" value="F:DNA binding"/>
    <property type="evidence" value="ECO:0007669"/>
    <property type="project" value="UniProtKB-KW"/>
</dbReference>
<dbReference type="PANTHER" id="PTHR42756">
    <property type="entry name" value="TRANSCRIPTIONAL REGULATOR, MARR"/>
    <property type="match status" value="1"/>
</dbReference>
<dbReference type="Proteomes" id="UP000007069">
    <property type="component" value="Chromosome"/>
</dbReference>
<dbReference type="InterPro" id="IPR036388">
    <property type="entry name" value="WH-like_DNA-bd_sf"/>
</dbReference>
<dbReference type="SUPFAM" id="SSF46785">
    <property type="entry name" value="Winged helix' DNA-binding domain"/>
    <property type="match status" value="1"/>
</dbReference>
<evidence type="ECO:0000313" key="5">
    <source>
        <dbReference type="EMBL" id="CAJ23381.1"/>
    </source>
</evidence>
<evidence type="ECO:0000256" key="2">
    <source>
        <dbReference type="ARBA" id="ARBA00023125"/>
    </source>
</evidence>
<evidence type="ECO:0000259" key="4">
    <source>
        <dbReference type="PROSITE" id="PS50995"/>
    </source>
</evidence>
<accession>Q3BUX8</accession>
<protein>
    <submittedName>
        <fullName evidence="5">Transcriptional regulator, MarR family</fullName>
    </submittedName>
</protein>
<gene>
    <name evidence="5" type="ordered locus">XCV1704</name>
</gene>
<evidence type="ECO:0000256" key="3">
    <source>
        <dbReference type="ARBA" id="ARBA00023163"/>
    </source>
</evidence>
<dbReference type="InterPro" id="IPR000835">
    <property type="entry name" value="HTH_MarR-typ"/>
</dbReference>
<name>Q3BUX8_XANE5</name>
<dbReference type="PANTHER" id="PTHR42756:SF1">
    <property type="entry name" value="TRANSCRIPTIONAL REPRESSOR OF EMRAB OPERON"/>
    <property type="match status" value="1"/>
</dbReference>
<keyword evidence="2" id="KW-0238">DNA-binding</keyword>
<proteinExistence type="predicted"/>
<sequence length="263" mass="28818">MTRRQDRAARSRPSSGLWLVASSHARRRWLNQAACAPASAAARSLRHGRYSRRPAHMGPCRLRAAQRRDIAPAAKPPGVHAVPRGNERHAALQETYHCPIATGQRTVLQMLDQNELIHPQAAIAPGYLANHAARVFNRLVDAELRPHGVSLALIGPIMLLSWKGPMLQRDLVIASAVKQPAMVALLDKLEGLKLIKRTPTPQDRRAALVALTARGRKMAELGGRALLDMNAVALEGFSADEVQQTVALMHRLIANMERYGQGV</sequence>
<dbReference type="Gene3D" id="1.10.10.10">
    <property type="entry name" value="Winged helix-like DNA-binding domain superfamily/Winged helix DNA-binding domain"/>
    <property type="match status" value="1"/>
</dbReference>
<dbReference type="InterPro" id="IPR036390">
    <property type="entry name" value="WH_DNA-bd_sf"/>
</dbReference>
<dbReference type="PROSITE" id="PS50995">
    <property type="entry name" value="HTH_MARR_2"/>
    <property type="match status" value="1"/>
</dbReference>
<evidence type="ECO:0000313" key="6">
    <source>
        <dbReference type="Proteomes" id="UP000007069"/>
    </source>
</evidence>